<evidence type="ECO:0000256" key="1">
    <source>
        <dbReference type="SAM" id="Phobius"/>
    </source>
</evidence>
<organism evidence="2 3">
    <name type="scientific">Abiotrophia defectiva ATCC 49176</name>
    <dbReference type="NCBI Taxonomy" id="592010"/>
    <lineage>
        <taxon>Bacteria</taxon>
        <taxon>Bacillati</taxon>
        <taxon>Bacillota</taxon>
        <taxon>Bacilli</taxon>
        <taxon>Lactobacillales</taxon>
        <taxon>Aerococcaceae</taxon>
        <taxon>Abiotrophia</taxon>
    </lineage>
</organism>
<keyword evidence="1" id="KW-1133">Transmembrane helix</keyword>
<reference evidence="2" key="1">
    <citation type="submission" date="2013-06" db="EMBL/GenBank/DDBJ databases">
        <authorList>
            <person name="Weinstock G."/>
            <person name="Sodergren E."/>
            <person name="Clifton S."/>
            <person name="Fulton L."/>
            <person name="Fulton B."/>
            <person name="Courtney L."/>
            <person name="Fronick C."/>
            <person name="Harrison M."/>
            <person name="Strong C."/>
            <person name="Farmer C."/>
            <person name="Delahaunty K."/>
            <person name="Markovic C."/>
            <person name="Hall O."/>
            <person name="Minx P."/>
            <person name="Tomlinson C."/>
            <person name="Mitreva M."/>
            <person name="Nelson J."/>
            <person name="Hou S."/>
            <person name="Wollam A."/>
            <person name="Pepin K.H."/>
            <person name="Johnson M."/>
            <person name="Bhonagiri V."/>
            <person name="Nash W.E."/>
            <person name="Warren W."/>
            <person name="Chinwalla A."/>
            <person name="Mardis E.R."/>
            <person name="Wilson R.K."/>
        </authorList>
    </citation>
    <scope>NUCLEOTIDE SEQUENCE [LARGE SCALE GENOMIC DNA]</scope>
    <source>
        <strain evidence="2">ATCC 49176</strain>
    </source>
</reference>
<evidence type="ECO:0000313" key="2">
    <source>
        <dbReference type="EMBL" id="ESK66165.1"/>
    </source>
</evidence>
<proteinExistence type="predicted"/>
<dbReference type="RefSeq" id="WP_023391159.1">
    <property type="nucleotide sequence ID" value="NZ_KI535340.1"/>
</dbReference>
<feature type="transmembrane region" description="Helical" evidence="1">
    <location>
        <begin position="90"/>
        <end position="111"/>
    </location>
</feature>
<gene>
    <name evidence="2" type="ORF">GCWU000182_000508</name>
</gene>
<dbReference type="Proteomes" id="UP000019050">
    <property type="component" value="Unassembled WGS sequence"/>
</dbReference>
<accession>W1Q4J0</accession>
<dbReference type="EMBL" id="ACIN03000003">
    <property type="protein sequence ID" value="ESK66165.1"/>
    <property type="molecule type" value="Genomic_DNA"/>
</dbReference>
<dbReference type="GeneID" id="84816605"/>
<feature type="transmembrane region" description="Helical" evidence="1">
    <location>
        <begin position="123"/>
        <end position="143"/>
    </location>
</feature>
<comment type="caution">
    <text evidence="2">The sequence shown here is derived from an EMBL/GenBank/DDBJ whole genome shotgun (WGS) entry which is preliminary data.</text>
</comment>
<keyword evidence="3" id="KW-1185">Reference proteome</keyword>
<keyword evidence="1" id="KW-0472">Membrane</keyword>
<feature type="transmembrane region" description="Helical" evidence="1">
    <location>
        <begin position="60"/>
        <end position="78"/>
    </location>
</feature>
<name>W1Q4J0_ABIDE</name>
<evidence type="ECO:0000313" key="3">
    <source>
        <dbReference type="Proteomes" id="UP000019050"/>
    </source>
</evidence>
<dbReference type="STRING" id="592010.GCWU000182_000508"/>
<feature type="transmembrane region" description="Helical" evidence="1">
    <location>
        <begin position="30"/>
        <end position="48"/>
    </location>
</feature>
<feature type="transmembrane region" description="Helical" evidence="1">
    <location>
        <begin position="7"/>
        <end position="24"/>
    </location>
</feature>
<dbReference type="AlphaFoldDB" id="W1Q4J0"/>
<protein>
    <submittedName>
        <fullName evidence="2">Uncharacterized protein</fullName>
    </submittedName>
</protein>
<dbReference type="HOGENOM" id="CLU_1521960_0_0_9"/>
<sequence length="176" mass="19299">MRRERVLRVFGVGLLPLVGLAVLLEKPLWWGSVTLFVALLALAVFLFRQTDQVATSSQEIIAASISNWFLILAAFYLSPDNWLLAGHSISRIWGLVLVALVHLGVLVLHVTSRQVSRQTARQVMVISLGYVIIMGLLVAGLLAMGLASVIPVCLLLASMIYFLLTLSYLSKRAEGK</sequence>
<feature type="transmembrane region" description="Helical" evidence="1">
    <location>
        <begin position="149"/>
        <end position="169"/>
    </location>
</feature>
<keyword evidence="1" id="KW-0812">Transmembrane</keyword>